<dbReference type="AlphaFoldDB" id="A0A839SVY1"/>
<feature type="compositionally biased region" description="Polar residues" evidence="1">
    <location>
        <begin position="78"/>
        <end position="94"/>
    </location>
</feature>
<sequence length="104" mass="11770">MSEGSNDRRVNKNSRIVRLKVSDGSVIKGRIFLDADERVIDMLNDERDFIPFEDEASAIFCVNKNQIIGIFDDLDQTTGSKVRQPQRSEQASVPPTTPPSSRFR</sequence>
<dbReference type="RefSeq" id="WP_183417259.1">
    <property type="nucleotide sequence ID" value="NZ_JACHXA010000008.1"/>
</dbReference>
<dbReference type="EMBL" id="JACHXA010000008">
    <property type="protein sequence ID" value="MBB3066448.1"/>
    <property type="molecule type" value="Genomic_DNA"/>
</dbReference>
<evidence type="ECO:0000313" key="3">
    <source>
        <dbReference type="Proteomes" id="UP000581135"/>
    </source>
</evidence>
<feature type="region of interest" description="Disordered" evidence="1">
    <location>
        <begin position="78"/>
        <end position="104"/>
    </location>
</feature>
<reference evidence="2 3" key="1">
    <citation type="submission" date="2020-08" db="EMBL/GenBank/DDBJ databases">
        <title>Genomic Encyclopedia of Type Strains, Phase III (KMG-III): the genomes of soil and plant-associated and newly described type strains.</title>
        <authorList>
            <person name="Whitman W."/>
        </authorList>
    </citation>
    <scope>NUCLEOTIDE SEQUENCE [LARGE SCALE GENOMIC DNA]</scope>
    <source>
        <strain evidence="2 3">CECT 8803</strain>
    </source>
</reference>
<comment type="caution">
    <text evidence="2">The sequence shown here is derived from an EMBL/GenBank/DDBJ whole genome shotgun (WGS) entry which is preliminary data.</text>
</comment>
<gene>
    <name evidence="2" type="ORF">FHR98_002754</name>
</gene>
<keyword evidence="3" id="KW-1185">Reference proteome</keyword>
<organism evidence="2 3">
    <name type="scientific">Limibacillus halophilus</name>
    <dbReference type="NCBI Taxonomy" id="1579333"/>
    <lineage>
        <taxon>Bacteria</taxon>
        <taxon>Pseudomonadati</taxon>
        <taxon>Pseudomonadota</taxon>
        <taxon>Alphaproteobacteria</taxon>
        <taxon>Rhodospirillales</taxon>
        <taxon>Rhodovibrionaceae</taxon>
        <taxon>Limibacillus</taxon>
    </lineage>
</organism>
<protein>
    <submittedName>
        <fullName evidence="2">Uncharacterized protein</fullName>
    </submittedName>
</protein>
<dbReference type="Pfam" id="PF20660">
    <property type="entry name" value="DUF6812"/>
    <property type="match status" value="1"/>
</dbReference>
<evidence type="ECO:0000313" key="2">
    <source>
        <dbReference type="EMBL" id="MBB3066448.1"/>
    </source>
</evidence>
<proteinExistence type="predicted"/>
<name>A0A839SVY1_9PROT</name>
<dbReference type="Proteomes" id="UP000581135">
    <property type="component" value="Unassembled WGS sequence"/>
</dbReference>
<dbReference type="InterPro" id="IPR049210">
    <property type="entry name" value="DUF6812"/>
</dbReference>
<accession>A0A839SVY1</accession>
<evidence type="ECO:0000256" key="1">
    <source>
        <dbReference type="SAM" id="MobiDB-lite"/>
    </source>
</evidence>